<evidence type="ECO:0000313" key="1">
    <source>
        <dbReference type="EMBL" id="MQS15993.1"/>
    </source>
</evidence>
<evidence type="ECO:0000313" key="2">
    <source>
        <dbReference type="Proteomes" id="UP000450000"/>
    </source>
</evidence>
<reference evidence="1 2" key="1">
    <citation type="submission" date="2019-09" db="EMBL/GenBank/DDBJ databases">
        <title>Genome Sequences of Streptomyces kaniharaensis ATCC 21070.</title>
        <authorList>
            <person name="Zhu W."/>
            <person name="De Crecy-Lagard V."/>
            <person name="Richards N.G."/>
        </authorList>
    </citation>
    <scope>NUCLEOTIDE SEQUENCE [LARGE SCALE GENOMIC DNA]</scope>
    <source>
        <strain evidence="1 2">SF-557</strain>
    </source>
</reference>
<protein>
    <submittedName>
        <fullName evidence="1">Uncharacterized protein</fullName>
    </submittedName>
</protein>
<dbReference type="RefSeq" id="WP_153466757.1">
    <property type="nucleotide sequence ID" value="NZ_WBOF01000002.1"/>
</dbReference>
<proteinExistence type="predicted"/>
<dbReference type="Proteomes" id="UP000450000">
    <property type="component" value="Unassembled WGS sequence"/>
</dbReference>
<dbReference type="EMBL" id="WBOF01000002">
    <property type="protein sequence ID" value="MQS15993.1"/>
    <property type="molecule type" value="Genomic_DNA"/>
</dbReference>
<organism evidence="1 2">
    <name type="scientific">Streptomyces kaniharaensis</name>
    <dbReference type="NCBI Taxonomy" id="212423"/>
    <lineage>
        <taxon>Bacteria</taxon>
        <taxon>Bacillati</taxon>
        <taxon>Actinomycetota</taxon>
        <taxon>Actinomycetes</taxon>
        <taxon>Kitasatosporales</taxon>
        <taxon>Streptomycetaceae</taxon>
        <taxon>Streptomyces</taxon>
    </lineage>
</organism>
<accession>A0A6N7L2J0</accession>
<name>A0A6N7L2J0_9ACTN</name>
<comment type="caution">
    <text evidence="1">The sequence shown here is derived from an EMBL/GenBank/DDBJ whole genome shotgun (WGS) entry which is preliminary data.</text>
</comment>
<keyword evidence="2" id="KW-1185">Reference proteome</keyword>
<dbReference type="AlphaFoldDB" id="A0A6N7L2J0"/>
<gene>
    <name evidence="1" type="ORF">F7Q99_28020</name>
</gene>
<sequence length="110" mass="11946">MPYYVLVTGPKNHLLGAIAAEGRRRLWQVGRIIQSAEGSTVVYPEGVDDGHSWDAVIDLDGRGHAFEARKHLTVSDDVSDVRAAAVDICNRASSRTSSILRHLGASRLLP</sequence>